<keyword evidence="2" id="KW-1185">Reference proteome</keyword>
<name>I3Z3X4_BELBD</name>
<evidence type="ECO:0000313" key="1">
    <source>
        <dbReference type="EMBL" id="AFL83942.1"/>
    </source>
</evidence>
<dbReference type="Proteomes" id="UP000006050">
    <property type="component" value="Chromosome"/>
</dbReference>
<organism evidence="1 2">
    <name type="scientific">Belliella baltica (strain DSM 15883 / CIP 108006 / LMG 21964 / BA134)</name>
    <dbReference type="NCBI Taxonomy" id="866536"/>
    <lineage>
        <taxon>Bacteria</taxon>
        <taxon>Pseudomonadati</taxon>
        <taxon>Bacteroidota</taxon>
        <taxon>Cytophagia</taxon>
        <taxon>Cytophagales</taxon>
        <taxon>Cyclobacteriaceae</taxon>
        <taxon>Belliella</taxon>
    </lineage>
</organism>
<gene>
    <name evidence="1" type="ordered locus">Belba_1317</name>
</gene>
<evidence type="ECO:0000313" key="2">
    <source>
        <dbReference type="Proteomes" id="UP000006050"/>
    </source>
</evidence>
<dbReference type="EMBL" id="CP003281">
    <property type="protein sequence ID" value="AFL83942.1"/>
    <property type="molecule type" value="Genomic_DNA"/>
</dbReference>
<dbReference type="AlphaFoldDB" id="I3Z3X4"/>
<sequence>MITTDTKYFSYNLKLNIFTINYIIMRQIKRFIMLIAYSGQSDPLSALQSDPPELSNFFGQE</sequence>
<accession>I3Z3X4</accession>
<protein>
    <submittedName>
        <fullName evidence="1">Uncharacterized protein</fullName>
    </submittedName>
</protein>
<proteinExistence type="predicted"/>
<dbReference type="HOGENOM" id="CLU_2913161_0_0_10"/>
<dbReference type="KEGG" id="bbd:Belba_1317"/>
<reference evidence="2" key="1">
    <citation type="submission" date="2012-06" db="EMBL/GenBank/DDBJ databases">
        <title>The complete genome of Belliella baltica DSM 15883.</title>
        <authorList>
            <person name="Lucas S."/>
            <person name="Copeland A."/>
            <person name="Lapidus A."/>
            <person name="Goodwin L."/>
            <person name="Pitluck S."/>
            <person name="Peters L."/>
            <person name="Mikhailova N."/>
            <person name="Davenport K."/>
            <person name="Kyrpides N."/>
            <person name="Mavromatis K."/>
            <person name="Pagani I."/>
            <person name="Ivanova N."/>
            <person name="Ovchinnikova G."/>
            <person name="Zeytun A."/>
            <person name="Detter J.C."/>
            <person name="Han C."/>
            <person name="Land M."/>
            <person name="Hauser L."/>
            <person name="Markowitz V."/>
            <person name="Cheng J.-F."/>
            <person name="Hugenholtz P."/>
            <person name="Woyke T."/>
            <person name="Wu D."/>
            <person name="Tindall B."/>
            <person name="Pomrenke H."/>
            <person name="Brambilla E."/>
            <person name="Klenk H.-P."/>
            <person name="Eisen J.A."/>
        </authorList>
    </citation>
    <scope>NUCLEOTIDE SEQUENCE [LARGE SCALE GENOMIC DNA]</scope>
    <source>
        <strain evidence="2">DSM 15883 / CIP 108006 / LMG 21964 / BA134</strain>
    </source>
</reference>